<proteinExistence type="inferred from homology"/>
<evidence type="ECO:0000313" key="6">
    <source>
        <dbReference type="Proteomes" id="UP000772618"/>
    </source>
</evidence>
<dbReference type="Gene3D" id="1.10.150.130">
    <property type="match status" value="1"/>
</dbReference>
<dbReference type="Proteomes" id="UP000772618">
    <property type="component" value="Unassembled WGS sequence"/>
</dbReference>
<dbReference type="Pfam" id="PF00589">
    <property type="entry name" value="Phage_integrase"/>
    <property type="match status" value="1"/>
</dbReference>
<dbReference type="InterPro" id="IPR013762">
    <property type="entry name" value="Integrase-like_cat_sf"/>
</dbReference>
<evidence type="ECO:0000256" key="2">
    <source>
        <dbReference type="ARBA" id="ARBA00023125"/>
    </source>
</evidence>
<dbReference type="Pfam" id="PF17293">
    <property type="entry name" value="Arm-DNA-bind_5"/>
    <property type="match status" value="1"/>
</dbReference>
<keyword evidence="6" id="KW-1185">Reference proteome</keyword>
<feature type="domain" description="Tyr recombinase" evidence="4">
    <location>
        <begin position="220"/>
        <end position="401"/>
    </location>
</feature>
<keyword evidence="3" id="KW-0233">DNA recombination</keyword>
<dbReference type="SUPFAM" id="SSF56349">
    <property type="entry name" value="DNA breaking-rejoining enzymes"/>
    <property type="match status" value="1"/>
</dbReference>
<dbReference type="InterPro" id="IPR011010">
    <property type="entry name" value="DNA_brk_join_enz"/>
</dbReference>
<name>A0ABS5VXI0_9BACT</name>
<dbReference type="InterPro" id="IPR035386">
    <property type="entry name" value="Arm-DNA-bind_5"/>
</dbReference>
<dbReference type="RefSeq" id="WP_254155505.1">
    <property type="nucleotide sequence ID" value="NZ_JAHESD010000059.1"/>
</dbReference>
<dbReference type="PANTHER" id="PTHR30349:SF64">
    <property type="entry name" value="PROPHAGE INTEGRASE INTD-RELATED"/>
    <property type="match status" value="1"/>
</dbReference>
<accession>A0ABS5VXI0</accession>
<comment type="similarity">
    <text evidence="1">Belongs to the 'phage' integrase family.</text>
</comment>
<evidence type="ECO:0000259" key="4">
    <source>
        <dbReference type="PROSITE" id="PS51898"/>
    </source>
</evidence>
<protein>
    <submittedName>
        <fullName evidence="5">Site-specific integrase</fullName>
    </submittedName>
</protein>
<evidence type="ECO:0000256" key="3">
    <source>
        <dbReference type="ARBA" id="ARBA00023172"/>
    </source>
</evidence>
<dbReference type="CDD" id="cd01185">
    <property type="entry name" value="INTN1_C_like"/>
    <property type="match status" value="1"/>
</dbReference>
<reference evidence="5 6" key="1">
    <citation type="submission" date="2021-05" db="EMBL/GenBank/DDBJ databases">
        <title>A Polyphasic approach of four new species of the genus Ohtaekwangia: Ohtaekwangia histidinii sp. nov., Ohtaekwangia cretensis sp. nov., Ohtaekwangia indiensis sp. nov., Ohtaekwangia reichenbachii sp. nov. from diverse environment.</title>
        <authorList>
            <person name="Octaviana S."/>
        </authorList>
    </citation>
    <scope>NUCLEOTIDE SEQUENCE [LARGE SCALE GENOMIC DNA]</scope>
    <source>
        <strain evidence="5 6">PWU20</strain>
    </source>
</reference>
<evidence type="ECO:0000256" key="1">
    <source>
        <dbReference type="ARBA" id="ARBA00008857"/>
    </source>
</evidence>
<evidence type="ECO:0000313" key="5">
    <source>
        <dbReference type="EMBL" id="MBT1705560.1"/>
    </source>
</evidence>
<dbReference type="InterPro" id="IPR025269">
    <property type="entry name" value="SAM-like_dom"/>
</dbReference>
<gene>
    <name evidence="5" type="ORF">KK060_19875</name>
</gene>
<dbReference type="EMBL" id="JAHESD010000059">
    <property type="protein sequence ID" value="MBT1705560.1"/>
    <property type="molecule type" value="Genomic_DNA"/>
</dbReference>
<dbReference type="Pfam" id="PF13102">
    <property type="entry name" value="Phage_int_SAM_5"/>
    <property type="match status" value="1"/>
</dbReference>
<dbReference type="InterPro" id="IPR002104">
    <property type="entry name" value="Integrase_catalytic"/>
</dbReference>
<dbReference type="InterPro" id="IPR010998">
    <property type="entry name" value="Integrase_recombinase_N"/>
</dbReference>
<dbReference type="Gene3D" id="1.10.443.10">
    <property type="entry name" value="Intergrase catalytic core"/>
    <property type="match status" value="1"/>
</dbReference>
<comment type="caution">
    <text evidence="5">The sequence shown here is derived from an EMBL/GenBank/DDBJ whole genome shotgun (WGS) entry which is preliminary data.</text>
</comment>
<dbReference type="InterPro" id="IPR050090">
    <property type="entry name" value="Tyrosine_recombinase_XerCD"/>
</dbReference>
<keyword evidence="2" id="KW-0238">DNA-binding</keyword>
<sequence>MSRRFNLLFYLKKPKKYEEGGLMDVYMRVSVAGKRTEFSTQREWEPTKWNADAGRASGTKEAARELNAYLDTLKTKVYEAQRQILDDGEVISTDTIREIVTGKNRNSKKLLEVFDYHNKQMRELVNIDFAPGTMERYETARSHTKDFIKWKFGYEDIDVNKLNYEFVADMEFYFKTVRKCCHNTSIKYISNVKKIVNICVKNGWLDRDPFFGYKMCKKEVIREYLSEEEISAVLAKNFPAERLNIVRDIFIFSCYTGLAYADIEKLKRSEIIIGIDGDKWISTTRQKTDSASRIPLLPIALQILEKYKNHPKCVNEDLLLPIFSNQNMNGYLKEIAAIVGIEKKFTFHCARHTFATTVTLTNGVPIESVSKMLGHKNLKTTQHYAKIIDRKVSDDMKALKKKLTMKVTKSKQQKKTGT</sequence>
<organism evidence="5 6">
    <name type="scientific">Chryseosolibacter indicus</name>
    <dbReference type="NCBI Taxonomy" id="2782351"/>
    <lineage>
        <taxon>Bacteria</taxon>
        <taxon>Pseudomonadati</taxon>
        <taxon>Bacteroidota</taxon>
        <taxon>Cytophagia</taxon>
        <taxon>Cytophagales</taxon>
        <taxon>Chryseotaleaceae</taxon>
        <taxon>Chryseosolibacter</taxon>
    </lineage>
</organism>
<dbReference type="PROSITE" id="PS51898">
    <property type="entry name" value="TYR_RECOMBINASE"/>
    <property type="match status" value="1"/>
</dbReference>
<dbReference type="PANTHER" id="PTHR30349">
    <property type="entry name" value="PHAGE INTEGRASE-RELATED"/>
    <property type="match status" value="1"/>
</dbReference>